<sequence>MGSISKRDVSKIATHTLNELFILGWTFHAIPAAATVITAPLCTAPLVVENGTIGYLVVEFAPGYGTADYRTHRIDYRITPTSFLVRSYIFSDGHARIRTIPAVPFATTHFQGNDSALAVYLLPPCWSQMGDHRSASLSLSAGLRTQRVSSIEIQNSGTEQACNISHSSTLPGLNVIYPEGTQLGETTSSIDIAQRIFDEEETGRVRTDATLPGDVAASNPNLGDLTISKLCPENHPKPPMAPPRPRCVHNIDPQLLLDGLISKIQVYLLGLLIDCPIEAVQHTASECQTHILSQMKLRRAAGTPGDLTRCVFRLPKPEGNLLENRFRNLFGRHKLESRKQIIQARKAKREVTEKWGQKDFKVPVLKADFPKQGPLFEAPLAHIFVLMIH</sequence>
<proteinExistence type="predicted"/>
<dbReference type="VEuPathDB" id="FungiDB:An12g10760"/>
<evidence type="ECO:0000313" key="1">
    <source>
        <dbReference type="RefSeq" id="XP_059601997.1"/>
    </source>
</evidence>
<dbReference type="KEGG" id="ang:An12g10760"/>
<name>A0AAJ8BRF3_ASPNG</name>
<protein>
    <submittedName>
        <fullName evidence="1">Uncharacterized protein</fullName>
    </submittedName>
</protein>
<dbReference type="GeneID" id="84592762"/>
<reference evidence="1" key="1">
    <citation type="submission" date="2025-02" db="EMBL/GenBank/DDBJ databases">
        <authorList>
            <consortium name="NCBI Genome Project"/>
        </authorList>
    </citation>
    <scope>NUCLEOTIDE SEQUENCE</scope>
</reference>
<organism evidence="1">
    <name type="scientific">Aspergillus niger</name>
    <dbReference type="NCBI Taxonomy" id="5061"/>
    <lineage>
        <taxon>Eukaryota</taxon>
        <taxon>Fungi</taxon>
        <taxon>Dikarya</taxon>
        <taxon>Ascomycota</taxon>
        <taxon>Pezizomycotina</taxon>
        <taxon>Eurotiomycetes</taxon>
        <taxon>Eurotiomycetidae</taxon>
        <taxon>Eurotiales</taxon>
        <taxon>Aspergillaceae</taxon>
        <taxon>Aspergillus</taxon>
        <taxon>Aspergillus subgen. Circumdati</taxon>
    </lineage>
</organism>
<dbReference type="RefSeq" id="XP_059601997.1">
    <property type="nucleotide sequence ID" value="XM_059743737.1"/>
</dbReference>
<gene>
    <name evidence="1" type="ORF">An12g10760</name>
</gene>
<accession>A0AAJ8BRF3</accession>
<reference evidence="1" key="2">
    <citation type="submission" date="2025-08" db="UniProtKB">
        <authorList>
            <consortium name="RefSeq"/>
        </authorList>
    </citation>
    <scope>IDENTIFICATION</scope>
</reference>
<dbReference type="AlphaFoldDB" id="A0AAJ8BRF3"/>